<dbReference type="Pfam" id="PF11241">
    <property type="entry name" value="DUF3043"/>
    <property type="match status" value="1"/>
</dbReference>
<reference evidence="4" key="1">
    <citation type="submission" date="2023-07" db="EMBL/GenBank/DDBJ databases">
        <title>30 novel species of actinomycetes from the DSMZ collection.</title>
        <authorList>
            <person name="Nouioui I."/>
        </authorList>
    </citation>
    <scope>NUCLEOTIDE SEQUENCE [LARGE SCALE GENOMIC DNA]</scope>
    <source>
        <strain evidence="4">DSM 44399</strain>
    </source>
</reference>
<gene>
    <name evidence="3" type="ORF">RM423_08265</name>
</gene>
<feature type="transmembrane region" description="Helical" evidence="2">
    <location>
        <begin position="111"/>
        <end position="128"/>
    </location>
</feature>
<sequence length="198" mass="22028">MKLPRRKGTATSVEIEPPEVVASGPGASKGRPTPKRRTASVPPPPAPRTRKEAMAWQKQQGAKAKVAGQKKLSPAEYKQALKTGDPRVLPRRDQGPVRALARDYVDSRRMASNYLLLLFPLMLIGYVIRPLQIITLALFALLLAEWMLAGSRIRKLALERGMQTKESAISLGFYAGSRAYFRRSWRRPMPAVEPGDKI</sequence>
<keyword evidence="4" id="KW-1185">Reference proteome</keyword>
<dbReference type="RefSeq" id="WP_311422544.1">
    <property type="nucleotide sequence ID" value="NZ_JAVREH010000007.1"/>
</dbReference>
<evidence type="ECO:0000313" key="3">
    <source>
        <dbReference type="EMBL" id="MDT0261388.1"/>
    </source>
</evidence>
<dbReference type="InterPro" id="IPR021403">
    <property type="entry name" value="DUF3043"/>
</dbReference>
<feature type="region of interest" description="Disordered" evidence="1">
    <location>
        <begin position="1"/>
        <end position="54"/>
    </location>
</feature>
<name>A0ABU2J9H7_9ACTN</name>
<keyword evidence="2" id="KW-1133">Transmembrane helix</keyword>
<dbReference type="Proteomes" id="UP001183176">
    <property type="component" value="Unassembled WGS sequence"/>
</dbReference>
<accession>A0ABU2J9H7</accession>
<organism evidence="3 4">
    <name type="scientific">Jatrophihabitans lederbergiae</name>
    <dbReference type="NCBI Taxonomy" id="3075547"/>
    <lineage>
        <taxon>Bacteria</taxon>
        <taxon>Bacillati</taxon>
        <taxon>Actinomycetota</taxon>
        <taxon>Actinomycetes</taxon>
        <taxon>Jatrophihabitantales</taxon>
        <taxon>Jatrophihabitantaceae</taxon>
        <taxon>Jatrophihabitans</taxon>
    </lineage>
</organism>
<evidence type="ECO:0000313" key="4">
    <source>
        <dbReference type="Proteomes" id="UP001183176"/>
    </source>
</evidence>
<evidence type="ECO:0000256" key="1">
    <source>
        <dbReference type="SAM" id="MobiDB-lite"/>
    </source>
</evidence>
<evidence type="ECO:0000256" key="2">
    <source>
        <dbReference type="SAM" id="Phobius"/>
    </source>
</evidence>
<dbReference type="EMBL" id="JAVREH010000007">
    <property type="protein sequence ID" value="MDT0261388.1"/>
    <property type="molecule type" value="Genomic_DNA"/>
</dbReference>
<comment type="caution">
    <text evidence="3">The sequence shown here is derived from an EMBL/GenBank/DDBJ whole genome shotgun (WGS) entry which is preliminary data.</text>
</comment>
<keyword evidence="2" id="KW-0812">Transmembrane</keyword>
<keyword evidence="2" id="KW-0472">Membrane</keyword>
<protein>
    <submittedName>
        <fullName evidence="3">DUF3043 domain-containing protein</fullName>
    </submittedName>
</protein>
<proteinExistence type="predicted"/>
<feature type="transmembrane region" description="Helical" evidence="2">
    <location>
        <begin position="134"/>
        <end position="153"/>
    </location>
</feature>